<evidence type="ECO:0000256" key="3">
    <source>
        <dbReference type="ARBA" id="ARBA00011023"/>
    </source>
</evidence>
<organism evidence="15">
    <name type="scientific">Rhipicephalus pulchellus</name>
    <name type="common">Yellow backed tick</name>
    <name type="synonym">Dermacentor pulchellus</name>
    <dbReference type="NCBI Taxonomy" id="72859"/>
    <lineage>
        <taxon>Eukaryota</taxon>
        <taxon>Metazoa</taxon>
        <taxon>Ecdysozoa</taxon>
        <taxon>Arthropoda</taxon>
        <taxon>Chelicerata</taxon>
        <taxon>Arachnida</taxon>
        <taxon>Acari</taxon>
        <taxon>Parasitiformes</taxon>
        <taxon>Ixodida</taxon>
        <taxon>Ixodoidea</taxon>
        <taxon>Ixodidae</taxon>
        <taxon>Rhipicephalinae</taxon>
        <taxon>Rhipicephalus</taxon>
        <taxon>Rhipicephalus</taxon>
    </lineage>
</organism>
<dbReference type="EMBL" id="GACK01000724">
    <property type="protein sequence ID" value="JAA64310.1"/>
    <property type="molecule type" value="mRNA"/>
</dbReference>
<evidence type="ECO:0000256" key="12">
    <source>
        <dbReference type="SAM" id="MobiDB-lite"/>
    </source>
</evidence>
<dbReference type="InterPro" id="IPR048368">
    <property type="entry name" value="COG6_N"/>
</dbReference>
<dbReference type="Pfam" id="PF20653">
    <property type="entry name" value="COG6_C"/>
    <property type="match status" value="1"/>
</dbReference>
<dbReference type="PANTHER" id="PTHR21506">
    <property type="entry name" value="COMPONENT OF OLIGOMERIC GOLGI COMPLEX 6"/>
    <property type="match status" value="1"/>
</dbReference>
<evidence type="ECO:0000256" key="1">
    <source>
        <dbReference type="ARBA" id="ARBA00003627"/>
    </source>
</evidence>
<sequence>YVIVDRASAHFTLSFICGDRANAQRSLIASKRGALRKEDAMAIEQIPEDVEAASGGDKSSSNNPLSRKLNKLLEARLENDRETLEALRSLSEFFTENNIRTRRRLRGDLEKRSLAINEEFVQSFSDLKASMSALSEDIASMAEGCAGMVERLHSVKRDTRELLARTGQLRAEARRLEGRQRAAQGFLAAFQPSPEQAALLRGTGGPIGRDQLDERFLDALAQSRRMHDHCKLLLRSSRAQAGLQLMESLAAQQEAAYERLYRWLQNRCRVLGADAASEPGPLLARAFGALRERPLLWGYALDEYANARRACVVRNLIDALTRGTGGVGGTGGSRPLESLAKDPLRYAGDMLAWAHQCAASERELLEQLLAQCGGLRGSGGSGEAALDHILAGLCSPLRLRLEQLAVAESSPLVLCRLRSVVRFYSNTLGSGTALAICLDEVAALAHKMFLNSLTCHCTRLLDKAELPPGDLGAPPFLQQLLSLVRELLSTRDGSLAPVDQRQKDLPDILAQVLEPALAACEQLSSRLAPADRSVHLLNCLQLAQTGLAVLEMTEPWLEELEARQKPHIDCLVEEQLEHFVSRLGSTLADDPSRSGSIVPLPEPLSLQALSQGLAELCEQPEAWGTLPPLALLVGRQRQQAVRRAALDKLWHRYAQLHMRVHAATDKDLAERLPLAPDTLREALLLPPLTEQGEEQDGGGSQEAPSST</sequence>
<evidence type="ECO:0000256" key="5">
    <source>
        <dbReference type="ARBA" id="ARBA00020973"/>
    </source>
</evidence>
<evidence type="ECO:0000259" key="14">
    <source>
        <dbReference type="Pfam" id="PF20653"/>
    </source>
</evidence>
<evidence type="ECO:0000256" key="11">
    <source>
        <dbReference type="RuleBase" id="RU365075"/>
    </source>
</evidence>
<dbReference type="InterPro" id="IPR048369">
    <property type="entry name" value="COG6_C"/>
</dbReference>
<keyword evidence="9 11" id="KW-0472">Membrane</keyword>
<comment type="subunit">
    <text evidence="4">Component of the conserved oligomeric Golgi complex which is composed of eight different subunits and is required for normal Golgi morphology and localization.</text>
</comment>
<feature type="region of interest" description="Disordered" evidence="12">
    <location>
        <begin position="686"/>
        <end position="707"/>
    </location>
</feature>
<dbReference type="AlphaFoldDB" id="L7MJZ9"/>
<evidence type="ECO:0000259" key="13">
    <source>
        <dbReference type="Pfam" id="PF06419"/>
    </source>
</evidence>
<dbReference type="GO" id="GO:0015031">
    <property type="term" value="P:protein transport"/>
    <property type="evidence" value="ECO:0007669"/>
    <property type="project" value="UniProtKB-KW"/>
</dbReference>
<dbReference type="GO" id="GO:0000139">
    <property type="term" value="C:Golgi membrane"/>
    <property type="evidence" value="ECO:0007669"/>
    <property type="project" value="UniProtKB-SubCell"/>
</dbReference>
<accession>L7MJZ9</accession>
<dbReference type="PANTHER" id="PTHR21506:SF0">
    <property type="entry name" value="CONSERVED OLIGOMERIC GOLGI COMPLEX SUBUNIT 6"/>
    <property type="match status" value="1"/>
</dbReference>
<evidence type="ECO:0000256" key="4">
    <source>
        <dbReference type="ARBA" id="ARBA00011166"/>
    </source>
</evidence>
<keyword evidence="8 11" id="KW-0333">Golgi apparatus</keyword>
<protein>
    <recommendedName>
        <fullName evidence="5 11">Conserved oligomeric Golgi complex subunit 6</fullName>
        <shortName evidence="11">COG complex subunit 6</shortName>
    </recommendedName>
    <alternativeName>
        <fullName evidence="10 11">Component of oligomeric Golgi complex 6</fullName>
    </alternativeName>
</protein>
<evidence type="ECO:0000256" key="7">
    <source>
        <dbReference type="ARBA" id="ARBA00022927"/>
    </source>
</evidence>
<comment type="function">
    <text evidence="1 11">Required for normal Golgi function.</text>
</comment>
<feature type="domain" description="Conserved Oligomeric Golgi complex subunit 6 C-terminal" evidence="14">
    <location>
        <begin position="240"/>
        <end position="681"/>
    </location>
</feature>
<evidence type="ECO:0000256" key="2">
    <source>
        <dbReference type="ARBA" id="ARBA00004395"/>
    </source>
</evidence>
<feature type="non-terminal residue" evidence="15">
    <location>
        <position position="1"/>
    </location>
</feature>
<feature type="domain" description="Conserved oligomeric complex COG6 N-terminal" evidence="13">
    <location>
        <begin position="90"/>
        <end position="202"/>
    </location>
</feature>
<evidence type="ECO:0000256" key="9">
    <source>
        <dbReference type="ARBA" id="ARBA00023136"/>
    </source>
</evidence>
<keyword evidence="6 11" id="KW-0813">Transport</keyword>
<name>L7MJZ9_RHIPC</name>
<dbReference type="SMART" id="SM01087">
    <property type="entry name" value="COG6"/>
    <property type="match status" value="1"/>
</dbReference>
<dbReference type="GO" id="GO:0006891">
    <property type="term" value="P:intra-Golgi vesicle-mediated transport"/>
    <property type="evidence" value="ECO:0007669"/>
    <property type="project" value="UniProtKB-UniRule"/>
</dbReference>
<evidence type="ECO:0000256" key="10">
    <source>
        <dbReference type="ARBA" id="ARBA00031348"/>
    </source>
</evidence>
<keyword evidence="7 11" id="KW-0653">Protein transport</keyword>
<reference evidence="15" key="2">
    <citation type="journal article" date="2015" name="J. Proteomics">
        <title>Sexual differences in the sialomes of the zebra tick, Rhipicephalus pulchellus.</title>
        <authorList>
            <person name="Tan A.W."/>
            <person name="Francischetti I.M."/>
            <person name="Slovak M."/>
            <person name="Kini R.M."/>
            <person name="Ribeiro J.M."/>
        </authorList>
    </citation>
    <scope>NUCLEOTIDE SEQUENCE</scope>
    <source>
        <tissue evidence="15">Salivary gland</tissue>
    </source>
</reference>
<comment type="subcellular location">
    <subcellularLocation>
        <location evidence="2 11">Golgi apparatus membrane</location>
        <topology evidence="2 11">Peripheral membrane protein</topology>
    </subcellularLocation>
</comment>
<proteinExistence type="evidence at transcript level"/>
<dbReference type="InterPro" id="IPR010490">
    <property type="entry name" value="COG6"/>
</dbReference>
<evidence type="ECO:0000256" key="8">
    <source>
        <dbReference type="ARBA" id="ARBA00023034"/>
    </source>
</evidence>
<dbReference type="GO" id="GO:0017119">
    <property type="term" value="C:Golgi transport complex"/>
    <property type="evidence" value="ECO:0007669"/>
    <property type="project" value="UniProtKB-UniRule"/>
</dbReference>
<comment type="similarity">
    <text evidence="3 11">Belongs to the COG6 family.</text>
</comment>
<dbReference type="Pfam" id="PF06419">
    <property type="entry name" value="COG6_N"/>
    <property type="match status" value="1"/>
</dbReference>
<evidence type="ECO:0000313" key="15">
    <source>
        <dbReference type="EMBL" id="JAA64310.1"/>
    </source>
</evidence>
<reference evidence="15" key="1">
    <citation type="submission" date="2012-11" db="EMBL/GenBank/DDBJ databases">
        <authorList>
            <person name="Lucero-Rivera Y.E."/>
            <person name="Tovar-Ramirez D."/>
        </authorList>
    </citation>
    <scope>NUCLEOTIDE SEQUENCE</scope>
    <source>
        <tissue evidence="15">Salivary gland</tissue>
    </source>
</reference>
<evidence type="ECO:0000256" key="6">
    <source>
        <dbReference type="ARBA" id="ARBA00022448"/>
    </source>
</evidence>